<evidence type="ECO:0000313" key="3">
    <source>
        <dbReference type="Proteomes" id="UP000002892"/>
    </source>
</evidence>
<dbReference type="Proteomes" id="UP000002892">
    <property type="component" value="Chromosome"/>
</dbReference>
<dbReference type="EMBL" id="CP003639">
    <property type="protein sequence ID" value="AFM42777.1"/>
    <property type="molecule type" value="Genomic_DNA"/>
</dbReference>
<keyword evidence="1" id="KW-0732">Signal</keyword>
<feature type="signal peptide" evidence="1">
    <location>
        <begin position="1"/>
        <end position="22"/>
    </location>
</feature>
<keyword evidence="3" id="KW-1185">Reference proteome</keyword>
<organism evidence="2 3">
    <name type="scientific">Desulfosporosinus acidiphilus (strain DSM 22704 / JCM 16185 / SJ4)</name>
    <dbReference type="NCBI Taxonomy" id="646529"/>
    <lineage>
        <taxon>Bacteria</taxon>
        <taxon>Bacillati</taxon>
        <taxon>Bacillota</taxon>
        <taxon>Clostridia</taxon>
        <taxon>Eubacteriales</taxon>
        <taxon>Desulfitobacteriaceae</taxon>
        <taxon>Desulfosporosinus</taxon>
    </lineage>
</organism>
<dbReference type="AlphaFoldDB" id="I4DAF3"/>
<evidence type="ECO:0000256" key="1">
    <source>
        <dbReference type="SAM" id="SignalP"/>
    </source>
</evidence>
<dbReference type="eggNOG" id="ENOG50332FM">
    <property type="taxonomic scope" value="Bacteria"/>
</dbReference>
<dbReference type="PROSITE" id="PS51257">
    <property type="entry name" value="PROKAR_LIPOPROTEIN"/>
    <property type="match status" value="1"/>
</dbReference>
<evidence type="ECO:0008006" key="4">
    <source>
        <dbReference type="Google" id="ProtNLM"/>
    </source>
</evidence>
<gene>
    <name evidence="2" type="ordered locus">Desaci_3901</name>
</gene>
<evidence type="ECO:0000313" key="2">
    <source>
        <dbReference type="EMBL" id="AFM42777.1"/>
    </source>
</evidence>
<feature type="chain" id="PRO_5039702260" description="Spore germination GerD central core domain-containing protein" evidence="1">
    <location>
        <begin position="23"/>
        <end position="146"/>
    </location>
</feature>
<dbReference type="KEGG" id="dai:Desaci_3901"/>
<name>I4DAF3_DESAJ</name>
<reference evidence="2 3" key="1">
    <citation type="journal article" date="2012" name="J. Bacteriol.">
        <title>Complete genome sequences of Desulfosporosinus orientis DSM765T, Desulfosporosinus youngiae DSM17734T, Desulfosporosinus meridiei DSM13257T, and Desulfosporosinus acidiphilus DSM22704T.</title>
        <authorList>
            <person name="Pester M."/>
            <person name="Brambilla E."/>
            <person name="Alazard D."/>
            <person name="Rattei T."/>
            <person name="Weinmaier T."/>
            <person name="Han J."/>
            <person name="Lucas S."/>
            <person name="Lapidus A."/>
            <person name="Cheng J.F."/>
            <person name="Goodwin L."/>
            <person name="Pitluck S."/>
            <person name="Peters L."/>
            <person name="Ovchinnikova G."/>
            <person name="Teshima H."/>
            <person name="Detter J.C."/>
            <person name="Han C.S."/>
            <person name="Tapia R."/>
            <person name="Land M.L."/>
            <person name="Hauser L."/>
            <person name="Kyrpides N.C."/>
            <person name="Ivanova N.N."/>
            <person name="Pagani I."/>
            <person name="Huntmann M."/>
            <person name="Wei C.L."/>
            <person name="Davenport K.W."/>
            <person name="Daligault H."/>
            <person name="Chain P.S."/>
            <person name="Chen A."/>
            <person name="Mavromatis K."/>
            <person name="Markowitz V."/>
            <person name="Szeto E."/>
            <person name="Mikhailova N."/>
            <person name="Pati A."/>
            <person name="Wagner M."/>
            <person name="Woyke T."/>
            <person name="Ollivier B."/>
            <person name="Klenk H.P."/>
            <person name="Spring S."/>
            <person name="Loy A."/>
        </authorList>
    </citation>
    <scope>NUCLEOTIDE SEQUENCE [LARGE SCALE GENOMIC DNA]</scope>
    <source>
        <strain evidence="3">DSM 22704 / JCM 16185 / SJ4</strain>
    </source>
</reference>
<proteinExistence type="predicted"/>
<protein>
    <recommendedName>
        <fullName evidence="4">Spore germination GerD central core domain-containing protein</fullName>
    </recommendedName>
</protein>
<dbReference type="HOGENOM" id="CLU_1774362_0_0_9"/>
<accession>I4DAF3</accession>
<sequence length="146" mass="15914">MNKKIRSVLIVGLISTATLVLAGCSSQSNGMMNTSNMTQYMTSNPSAMVDILSSPDTRQSMVKIMGSSQMLPVMTDVMKDSNVQKNMIGFMGSSQNQDAMVSIMSNPSMYKPMVQIMADPRMKTTFETMLKDPALQPLVKEALGSK</sequence>